<organism evidence="2 3">
    <name type="scientific">Plakobranchus ocellatus</name>
    <dbReference type="NCBI Taxonomy" id="259542"/>
    <lineage>
        <taxon>Eukaryota</taxon>
        <taxon>Metazoa</taxon>
        <taxon>Spiralia</taxon>
        <taxon>Lophotrochozoa</taxon>
        <taxon>Mollusca</taxon>
        <taxon>Gastropoda</taxon>
        <taxon>Heterobranchia</taxon>
        <taxon>Euthyneura</taxon>
        <taxon>Panpulmonata</taxon>
        <taxon>Sacoglossa</taxon>
        <taxon>Placobranchoidea</taxon>
        <taxon>Plakobranchidae</taxon>
        <taxon>Plakobranchus</taxon>
    </lineage>
</organism>
<dbReference type="GO" id="GO:0000166">
    <property type="term" value="F:nucleotide binding"/>
    <property type="evidence" value="ECO:0007669"/>
    <property type="project" value="InterPro"/>
</dbReference>
<feature type="domain" description="Gfo/Idh/MocA-like oxidoreductase N-terminal" evidence="1">
    <location>
        <begin position="47"/>
        <end position="156"/>
    </location>
</feature>
<keyword evidence="3" id="KW-1185">Reference proteome</keyword>
<proteinExistence type="predicted"/>
<dbReference type="InterPro" id="IPR051450">
    <property type="entry name" value="Gfo/Idh/MocA_Oxidoreductases"/>
</dbReference>
<dbReference type="AlphaFoldDB" id="A0AAV4BT38"/>
<dbReference type="PANTHER" id="PTHR43377:SF1">
    <property type="entry name" value="BILIVERDIN REDUCTASE A"/>
    <property type="match status" value="1"/>
</dbReference>
<evidence type="ECO:0000313" key="2">
    <source>
        <dbReference type="EMBL" id="GFO22290.1"/>
    </source>
</evidence>
<dbReference type="EMBL" id="BLXT01005367">
    <property type="protein sequence ID" value="GFO22290.1"/>
    <property type="molecule type" value="Genomic_DNA"/>
</dbReference>
<name>A0AAV4BT38_9GAST</name>
<gene>
    <name evidence="2" type="ORF">PoB_004879500</name>
</gene>
<dbReference type="SUPFAM" id="SSF51735">
    <property type="entry name" value="NAD(P)-binding Rossmann-fold domains"/>
    <property type="match status" value="1"/>
</dbReference>
<evidence type="ECO:0000259" key="1">
    <source>
        <dbReference type="Pfam" id="PF01408"/>
    </source>
</evidence>
<dbReference type="InterPro" id="IPR000683">
    <property type="entry name" value="Gfo/Idh/MocA-like_OxRdtase_N"/>
</dbReference>
<dbReference type="Proteomes" id="UP000735302">
    <property type="component" value="Unassembled WGS sequence"/>
</dbReference>
<dbReference type="Gene3D" id="3.30.360.10">
    <property type="entry name" value="Dihydrodipicolinate Reductase, domain 2"/>
    <property type="match status" value="1"/>
</dbReference>
<reference evidence="2 3" key="1">
    <citation type="journal article" date="2021" name="Elife">
        <title>Chloroplast acquisition without the gene transfer in kleptoplastic sea slugs, Plakobranchus ocellatus.</title>
        <authorList>
            <person name="Maeda T."/>
            <person name="Takahashi S."/>
            <person name="Yoshida T."/>
            <person name="Shimamura S."/>
            <person name="Takaki Y."/>
            <person name="Nagai Y."/>
            <person name="Toyoda A."/>
            <person name="Suzuki Y."/>
            <person name="Arimoto A."/>
            <person name="Ishii H."/>
            <person name="Satoh N."/>
            <person name="Nishiyama T."/>
            <person name="Hasebe M."/>
            <person name="Maruyama T."/>
            <person name="Minagawa J."/>
            <person name="Obokata J."/>
            <person name="Shigenobu S."/>
        </authorList>
    </citation>
    <scope>NUCLEOTIDE SEQUENCE [LARGE SCALE GENOMIC DNA]</scope>
</reference>
<evidence type="ECO:0000313" key="3">
    <source>
        <dbReference type="Proteomes" id="UP000735302"/>
    </source>
</evidence>
<accession>A0AAV4BT38</accession>
<dbReference type="PANTHER" id="PTHR43377">
    <property type="entry name" value="BILIVERDIN REDUCTASE A"/>
    <property type="match status" value="1"/>
</dbReference>
<comment type="caution">
    <text evidence="2">The sequence shown here is derived from an EMBL/GenBank/DDBJ whole genome shotgun (WGS) entry which is preliminary data.</text>
</comment>
<dbReference type="InterPro" id="IPR036291">
    <property type="entry name" value="NAD(P)-bd_dom_sf"/>
</dbReference>
<sequence length="330" mass="36664">MLNNFNFVTKLAAGFYKHPKSLQQLPKLYRKLQQGSILTTMGKENEIGVVVVGLGIAGRVRVRDLQEKSCRLALRGVVSRRQVSMEGVTQLSLEDALDRSDVDAILICTEPAPHEEYVRRALDKGKHVLVEYPVALTASKAKELFQLAEDKGLVLYEENIAMLTDGYLTVKEKAKTVDLRQATYSLSGSYNGWLEDFKGSGLPFVSGVSGIQVMLSLFGDLVVKGGKLERTENSFTARASLETEKGGPISLTLTRSGGEHVKRIKEAVYEFEDGELLEPSKVAQKSSKPGLFMKDMEIFDLVLEAGKLPEYNKWLSLRSLEIAEQIHSFF</sequence>
<dbReference type="Pfam" id="PF01408">
    <property type="entry name" value="GFO_IDH_MocA"/>
    <property type="match status" value="1"/>
</dbReference>
<dbReference type="Gene3D" id="3.40.50.720">
    <property type="entry name" value="NAD(P)-binding Rossmann-like Domain"/>
    <property type="match status" value="1"/>
</dbReference>
<protein>
    <submittedName>
        <fullName evidence="2">Biliverdin reductase a</fullName>
    </submittedName>
</protein>